<dbReference type="InterPro" id="IPR026444">
    <property type="entry name" value="Secre_tail"/>
</dbReference>
<feature type="chain" id="PRO_5038448230" evidence="1">
    <location>
        <begin position="25"/>
        <end position="102"/>
    </location>
</feature>
<reference evidence="2" key="1">
    <citation type="journal article" date="2021" name="PeerJ">
        <title>Extensive microbial diversity within the chicken gut microbiome revealed by metagenomics and culture.</title>
        <authorList>
            <person name="Gilroy R."/>
            <person name="Ravi A."/>
            <person name="Getino M."/>
            <person name="Pursley I."/>
            <person name="Horton D.L."/>
            <person name="Alikhan N.F."/>
            <person name="Baker D."/>
            <person name="Gharbi K."/>
            <person name="Hall N."/>
            <person name="Watson M."/>
            <person name="Adriaenssens E.M."/>
            <person name="Foster-Nyarko E."/>
            <person name="Jarju S."/>
            <person name="Secka A."/>
            <person name="Antonio M."/>
            <person name="Oren A."/>
            <person name="Chaudhuri R.R."/>
            <person name="La Ragione R."/>
            <person name="Hildebrand F."/>
            <person name="Pallen M.J."/>
        </authorList>
    </citation>
    <scope>NUCLEOTIDE SEQUENCE</scope>
    <source>
        <strain evidence="2">ChiHecec3B27-8219</strain>
    </source>
</reference>
<feature type="signal peptide" evidence="1">
    <location>
        <begin position="1"/>
        <end position="24"/>
    </location>
</feature>
<gene>
    <name evidence="2" type="ORF">H9966_02015</name>
</gene>
<keyword evidence="1" id="KW-0732">Signal</keyword>
<evidence type="ECO:0000256" key="1">
    <source>
        <dbReference type="SAM" id="SignalP"/>
    </source>
</evidence>
<dbReference type="EMBL" id="DXBE01000020">
    <property type="protein sequence ID" value="HIZ68650.1"/>
    <property type="molecule type" value="Genomic_DNA"/>
</dbReference>
<sequence>MKRFLLIIITFLATSIALPVSTWAESDTQAIEQGNKEVEIALRGNVLRIVGANGMDVKIYNLAGVCVMAFKVEGNDRHYDLNLRKGCYIVKVGTTARKVFVK</sequence>
<comment type="caution">
    <text evidence="2">The sequence shown here is derived from an EMBL/GenBank/DDBJ whole genome shotgun (WGS) entry which is preliminary data.</text>
</comment>
<proteinExistence type="predicted"/>
<dbReference type="NCBIfam" id="TIGR04183">
    <property type="entry name" value="Por_Secre_tail"/>
    <property type="match status" value="1"/>
</dbReference>
<dbReference type="Proteomes" id="UP000824055">
    <property type="component" value="Unassembled WGS sequence"/>
</dbReference>
<dbReference type="AlphaFoldDB" id="A0A9D2FY87"/>
<organism evidence="2 3">
    <name type="scientific">Candidatus Prevotella avicola</name>
    <dbReference type="NCBI Taxonomy" id="2838738"/>
    <lineage>
        <taxon>Bacteria</taxon>
        <taxon>Pseudomonadati</taxon>
        <taxon>Bacteroidota</taxon>
        <taxon>Bacteroidia</taxon>
        <taxon>Bacteroidales</taxon>
        <taxon>Prevotellaceae</taxon>
        <taxon>Prevotella</taxon>
    </lineage>
</organism>
<evidence type="ECO:0000313" key="2">
    <source>
        <dbReference type="EMBL" id="HIZ68650.1"/>
    </source>
</evidence>
<protein>
    <submittedName>
        <fullName evidence="2">T9SS type A sorting domain-containing protein</fullName>
    </submittedName>
</protein>
<evidence type="ECO:0000313" key="3">
    <source>
        <dbReference type="Proteomes" id="UP000824055"/>
    </source>
</evidence>
<name>A0A9D2FY87_9BACT</name>
<accession>A0A9D2FY87</accession>
<reference evidence="2" key="2">
    <citation type="submission" date="2021-04" db="EMBL/GenBank/DDBJ databases">
        <authorList>
            <person name="Gilroy R."/>
        </authorList>
    </citation>
    <scope>NUCLEOTIDE SEQUENCE</scope>
    <source>
        <strain evidence="2">ChiHecec3B27-8219</strain>
    </source>
</reference>